<name>A0A7H9EJS0_9LACO</name>
<dbReference type="Proteomes" id="UP000510886">
    <property type="component" value="Chromosome"/>
</dbReference>
<evidence type="ECO:0000313" key="1">
    <source>
        <dbReference type="EMBL" id="QLL77948.1"/>
    </source>
</evidence>
<reference evidence="1 2" key="1">
    <citation type="submission" date="2020-01" db="EMBL/GenBank/DDBJ databases">
        <title>Complete and circular genome sequences of six lactobacillus isolates from horses.</title>
        <authorList>
            <person name="Hassan H.M."/>
        </authorList>
    </citation>
    <scope>NUCLEOTIDE SEQUENCE [LARGE SCALE GENOMIC DNA]</scope>
    <source>
        <strain evidence="1 2">1A</strain>
    </source>
</reference>
<sequence length="80" mass="9287">MEKEPLYIMDIDYKQARKIAKKFARENGLELGSYAGRGKHDNAYRWHAENPENYGMIIGWPGYIFVDDLGVAMFDRGPFI</sequence>
<proteinExistence type="predicted"/>
<dbReference type="EMBL" id="CP047418">
    <property type="protein sequence ID" value="QLL77948.1"/>
    <property type="molecule type" value="Genomic_DNA"/>
</dbReference>
<dbReference type="KEGG" id="lsw:GTO87_04590"/>
<dbReference type="AlphaFoldDB" id="A0A7H9EJS0"/>
<organism evidence="1 2">
    <name type="scientific">Ligilactobacillus saerimneri</name>
    <dbReference type="NCBI Taxonomy" id="228229"/>
    <lineage>
        <taxon>Bacteria</taxon>
        <taxon>Bacillati</taxon>
        <taxon>Bacillota</taxon>
        <taxon>Bacilli</taxon>
        <taxon>Lactobacillales</taxon>
        <taxon>Lactobacillaceae</taxon>
        <taxon>Ligilactobacillus</taxon>
    </lineage>
</organism>
<evidence type="ECO:0000313" key="2">
    <source>
        <dbReference type="Proteomes" id="UP000510886"/>
    </source>
</evidence>
<gene>
    <name evidence="1" type="ORF">GTO87_04590</name>
</gene>
<protein>
    <submittedName>
        <fullName evidence="1">Uncharacterized protein</fullName>
    </submittedName>
</protein>
<dbReference type="RefSeq" id="WP_180849659.1">
    <property type="nucleotide sequence ID" value="NZ_CP047418.1"/>
</dbReference>
<accession>A0A7H9EJS0</accession>